<dbReference type="Proteomes" id="UP001178507">
    <property type="component" value="Unassembled WGS sequence"/>
</dbReference>
<evidence type="ECO:0000256" key="1">
    <source>
        <dbReference type="SAM" id="Coils"/>
    </source>
</evidence>
<feature type="region of interest" description="Disordered" evidence="2">
    <location>
        <begin position="1154"/>
        <end position="1173"/>
    </location>
</feature>
<feature type="domain" description="C2" evidence="3">
    <location>
        <begin position="1233"/>
        <end position="1351"/>
    </location>
</feature>
<dbReference type="InterPro" id="IPR035892">
    <property type="entry name" value="C2_domain_sf"/>
</dbReference>
<dbReference type="CDD" id="cd00030">
    <property type="entry name" value="C2"/>
    <property type="match status" value="2"/>
</dbReference>
<dbReference type="PROSITE" id="PS50004">
    <property type="entry name" value="C2"/>
    <property type="match status" value="2"/>
</dbReference>
<sequence length="1471" mass="158674">MTDMAAPAEGVTAAAEAPAEGVTAAAEAPAEGVTAAAEVFTAAGEIQPRAVSKDIEISSSRTSRCGSSSSVMSIHVQIPANVRPGEMFYVVVGDMEYEIWAPENSKPGEMVVMSVDEPRESSASASASAASVGVMFSSAEPSAQVTASHTSQAVQASHPSQSISVPSQSQRPDTGTDYEPSESASAASVATDASLVQVRIPENCSSGDTFFATVYGLEFEILVPRGCQTGDLIELEVPSKRAIAKFGPESASAPSVLDRSLDRLDRSDDSNDSFFAELCVPQGVSAGQSFVAAIDGSEFDVPVPEGYGPGDILALQLPSRGAPPSPLPSELDALRQELQEMRQELQQVRQMRDSRDSRDSRERDWRERDPQLNTESKSSADSFIEILIPPDCYPGDTFVVEVDDMEFQMAVPDGCCPGETIYMDLREGGGYTANSLSSKQKSNSRPPSAVRKLVKEELVATEEKDETITASPSVPAEILEITIPEDCYPGDPFIIEVNDVELELTVPAGCQPGEVIYMDLLPEGTLTNSRPASATTADDKSNSRPASAKKKTSVVTEQVSAENAADQLVEIVVPKDCQQGDNFVAVFEMKMAVPEGCQGGDVLIAPLPRAIPEHQLDINQTPAHLTKTLEAMGLTQEIEQLKKEVEDLKSAPLPRAIPEHELAVDQTPAHLTKTLEAMNLTQEIEQLKKEVEDLKSAPLPRTIPEHELAIDHTPAHLTKTLEAMGLTQEIEQLKKEVEDLKSAPLPRAIPEHELAVDQTPAHLTKTLEAMGLTQEIEQLKKEVEDLKSAPLPRAIPEHELAVDQTPAHLTKTLEAMGLTQEIQQLKKEVAHLNSAPLPRTIPEHQLDINQPAHLTKTLEAMGWTKEIQQLKREVEHLKSAKKSDTPRSNGVDMVDVTIPEGCFEGDIFFAEVNGVEFKVVVPEKCGPGTVIEMEVPSSLTREGAVTRSSSKSFEMAQESLEQVVEVTIPPGACAAGGFIATLRGKDYEISVPEGGQEGDTIEIDLRGLSEPSSSRSASQDSIYEVVIPPFLKPGDMFLAQLNEKDYEIPVPDHCQGGDVIEVDIAGLSQSSSAHGSKEHFAFTIQVDGKDFEILVPEGYEGGDQLAVEFAGLSVPSSARSQSGSACSKVADEEPVVQRIDKTHVEQAMEPVSEIGTGESVPEGPKEAEAAEEARTQVEAAEAAEAAEAEAVAEAAEAAPVVPSIVELPEAAEAEAAEAADTVRGAERAGEASDEEMAAVSHALVRAVAPNRRIRVTVMGAKALQSAGWIGQCDPYITCKVKETGTFLFATPPVQDTINPVYKFSHDIESFLPTQSLEFTVWNAGEAGYDNLGFVQIFSSSFLPSQVLEDFSLKGSRAYGSLEVKFQDLGLSEDCDAALAELRRQKSRLRIRICQVKSLRNARQVEGDDPYCVCKLWNSPAALFRTPVVPNASNALWNHEQEVEYTPGEPLEFRVYDVDQAEESWTGTFWAR</sequence>
<evidence type="ECO:0000256" key="2">
    <source>
        <dbReference type="SAM" id="MobiDB-lite"/>
    </source>
</evidence>
<name>A0AA36MGN8_9DINO</name>
<feature type="domain" description="C2" evidence="3">
    <location>
        <begin position="1369"/>
        <end position="1471"/>
    </location>
</feature>
<dbReference type="Gene3D" id="2.60.40.150">
    <property type="entry name" value="C2 domain"/>
    <property type="match status" value="2"/>
</dbReference>
<evidence type="ECO:0000259" key="3">
    <source>
        <dbReference type="PROSITE" id="PS50004"/>
    </source>
</evidence>
<feature type="coiled-coil region" evidence="1">
    <location>
        <begin position="631"/>
        <end position="697"/>
    </location>
</feature>
<organism evidence="4 5">
    <name type="scientific">Effrenium voratum</name>
    <dbReference type="NCBI Taxonomy" id="2562239"/>
    <lineage>
        <taxon>Eukaryota</taxon>
        <taxon>Sar</taxon>
        <taxon>Alveolata</taxon>
        <taxon>Dinophyceae</taxon>
        <taxon>Suessiales</taxon>
        <taxon>Symbiodiniaceae</taxon>
        <taxon>Effrenium</taxon>
    </lineage>
</organism>
<accession>A0AA36MGN8</accession>
<dbReference type="Pfam" id="PF00168">
    <property type="entry name" value="C2"/>
    <property type="match status" value="2"/>
</dbReference>
<feature type="compositionally biased region" description="Basic and acidic residues" evidence="2">
    <location>
        <begin position="1163"/>
        <end position="1173"/>
    </location>
</feature>
<feature type="region of interest" description="Disordered" evidence="2">
    <location>
        <begin position="344"/>
        <end position="378"/>
    </location>
</feature>
<feature type="compositionally biased region" description="Polar residues" evidence="2">
    <location>
        <begin position="527"/>
        <end position="536"/>
    </location>
</feature>
<gene>
    <name evidence="4" type="ORF">EVOR1521_LOCUS1162</name>
</gene>
<feature type="region of interest" description="Disordered" evidence="2">
    <location>
        <begin position="527"/>
        <end position="554"/>
    </location>
</feature>
<comment type="caution">
    <text evidence="4">The sequence shown here is derived from an EMBL/GenBank/DDBJ whole genome shotgun (WGS) entry which is preliminary data.</text>
</comment>
<proteinExistence type="predicted"/>
<reference evidence="4" key="1">
    <citation type="submission" date="2023-08" db="EMBL/GenBank/DDBJ databases">
        <authorList>
            <person name="Chen Y."/>
            <person name="Shah S."/>
            <person name="Dougan E. K."/>
            <person name="Thang M."/>
            <person name="Chan C."/>
        </authorList>
    </citation>
    <scope>NUCLEOTIDE SEQUENCE</scope>
</reference>
<feature type="region of interest" description="Disordered" evidence="2">
    <location>
        <begin position="146"/>
        <end position="186"/>
    </location>
</feature>
<feature type="compositionally biased region" description="Polar residues" evidence="2">
    <location>
        <begin position="146"/>
        <end position="155"/>
    </location>
</feature>
<feature type="compositionally biased region" description="Low complexity" evidence="2">
    <location>
        <begin position="157"/>
        <end position="172"/>
    </location>
</feature>
<keyword evidence="5" id="KW-1185">Reference proteome</keyword>
<dbReference type="SMART" id="SM00239">
    <property type="entry name" value="C2"/>
    <property type="match status" value="2"/>
</dbReference>
<evidence type="ECO:0000313" key="4">
    <source>
        <dbReference type="EMBL" id="CAJ1370636.1"/>
    </source>
</evidence>
<dbReference type="SUPFAM" id="SSF49562">
    <property type="entry name" value="C2 domain (Calcium/lipid-binding domain, CaLB)"/>
    <property type="match status" value="2"/>
</dbReference>
<dbReference type="EMBL" id="CAUJNA010000031">
    <property type="protein sequence ID" value="CAJ1370636.1"/>
    <property type="molecule type" value="Genomic_DNA"/>
</dbReference>
<evidence type="ECO:0000313" key="5">
    <source>
        <dbReference type="Proteomes" id="UP001178507"/>
    </source>
</evidence>
<dbReference type="InterPro" id="IPR000008">
    <property type="entry name" value="C2_dom"/>
</dbReference>
<feature type="compositionally biased region" description="Basic and acidic residues" evidence="2">
    <location>
        <begin position="350"/>
        <end position="370"/>
    </location>
</feature>
<keyword evidence="1" id="KW-0175">Coiled coil</keyword>
<protein>
    <recommendedName>
        <fullName evidence="3">C2 domain-containing protein</fullName>
    </recommendedName>
</protein>
<dbReference type="PANTHER" id="PTHR23159:SF31">
    <property type="entry name" value="CENTROSOME-ASSOCIATED PROTEIN CEP250 ISOFORM X1"/>
    <property type="match status" value="1"/>
</dbReference>
<dbReference type="PANTHER" id="PTHR23159">
    <property type="entry name" value="CENTROSOMAL PROTEIN 2"/>
    <property type="match status" value="1"/>
</dbReference>